<dbReference type="EMBL" id="CAJVCH010291791">
    <property type="protein sequence ID" value="CAG7785224.1"/>
    <property type="molecule type" value="Genomic_DNA"/>
</dbReference>
<feature type="compositionally biased region" description="Polar residues" evidence="1">
    <location>
        <begin position="286"/>
        <end position="298"/>
    </location>
</feature>
<feature type="region of interest" description="Disordered" evidence="1">
    <location>
        <begin position="140"/>
        <end position="349"/>
    </location>
</feature>
<dbReference type="GO" id="GO:0005634">
    <property type="term" value="C:nucleus"/>
    <property type="evidence" value="ECO:0007669"/>
    <property type="project" value="InterPro"/>
</dbReference>
<feature type="compositionally biased region" description="Gly residues" evidence="1">
    <location>
        <begin position="584"/>
        <end position="599"/>
    </location>
</feature>
<protein>
    <recommendedName>
        <fullName evidence="2">CTF/NF-I domain-containing protein</fullName>
    </recommendedName>
</protein>
<reference evidence="3" key="1">
    <citation type="submission" date="2021-06" db="EMBL/GenBank/DDBJ databases">
        <authorList>
            <person name="Hodson N. C."/>
            <person name="Mongue J. A."/>
            <person name="Jaron S. K."/>
        </authorList>
    </citation>
    <scope>NUCLEOTIDE SEQUENCE</scope>
</reference>
<feature type="region of interest" description="Disordered" evidence="1">
    <location>
        <begin position="514"/>
        <end position="534"/>
    </location>
</feature>
<dbReference type="GO" id="GO:0000981">
    <property type="term" value="F:DNA-binding transcription factor activity, RNA polymerase II-specific"/>
    <property type="evidence" value="ECO:0007669"/>
    <property type="project" value="TreeGrafter"/>
</dbReference>
<feature type="compositionally biased region" description="Low complexity" evidence="1">
    <location>
        <begin position="514"/>
        <end position="528"/>
    </location>
</feature>
<dbReference type="InterPro" id="IPR020604">
    <property type="entry name" value="CTF/NFI_DNA-bd-dom"/>
</dbReference>
<dbReference type="Proteomes" id="UP000708208">
    <property type="component" value="Unassembled WGS sequence"/>
</dbReference>
<feature type="compositionally biased region" description="Basic and acidic residues" evidence="1">
    <location>
        <begin position="340"/>
        <end position="349"/>
    </location>
</feature>
<feature type="compositionally biased region" description="Pro residues" evidence="1">
    <location>
        <begin position="615"/>
        <end position="634"/>
    </location>
</feature>
<name>A0A8J2L0Z6_9HEXA</name>
<dbReference type="PROSITE" id="PS51080">
    <property type="entry name" value="CTF_NFI_2"/>
    <property type="match status" value="1"/>
</dbReference>
<feature type="region of interest" description="Disordered" evidence="1">
    <location>
        <begin position="417"/>
        <end position="474"/>
    </location>
</feature>
<sequence length="634" mass="67288">MVILFKAIPLESTDGERLEKSPECLHPGLCVNPYHINVSVRELDLYLANFINSHDILSGMCDNNNEKEEERGMKGYAHNPYNGVICNDTILATGVFSSKELWRLSKASIVQGPNGLQPTIKIENPSSYYCNSYTPPGPDHSVLLQSGTYSPLTLPRSLPSPQTEHRSKRRRLSSEDDPLDVGGGRDKSNEVAYYGQSPASLSSQTSWHSEVDHGSHNRNHHSSHQGNNHTSNAHHHTSNSSSNPSSSSSSHHHSHHHHHHAGHHHGHPQQKSSANSCDSLALKASRVSSNGPRDSNQCPPSPSPLGLTIRQSGLSQHSTVTTLGSSSLTGGGTGTSYYHTDSHEHHGSPAKYHENGHDTFSDFVTLVCQEAQSTGGQGGNARVSSKLSAYYSSSMLPPPPPPPAAPMARPVTIIRSTEIGGGSGLGTSPPASNTPPLTSSESNSAARESRGPLSPNSQGNDPNPSPRSSFPVSRDYSLSHLHSQSSGQLFSYSNINPVSGMSGVISPTNLSLFPPSSNSGSRNAGSRSTPLPRWNAPFISLDENIDYTMVSPLMPGPTEPNTATLIDDERYFSVVVHGSDGLDGTNGAGNQGLGSGHSGSGTNSSPPVQQQQQPATPPTPNGTPPNPPPTAQKT</sequence>
<feature type="compositionally biased region" description="Polar residues" evidence="1">
    <location>
        <begin position="429"/>
        <end position="438"/>
    </location>
</feature>
<comment type="caution">
    <text evidence="3">The sequence shown here is derived from an EMBL/GenBank/DDBJ whole genome shotgun (WGS) entry which is preliminary data.</text>
</comment>
<dbReference type="InterPro" id="IPR000647">
    <property type="entry name" value="CTF/NFI"/>
</dbReference>
<proteinExistence type="predicted"/>
<accession>A0A8J2L0Z6</accession>
<feature type="domain" description="CTF/NF-I" evidence="2">
    <location>
        <begin position="1"/>
        <end position="62"/>
    </location>
</feature>
<feature type="compositionally biased region" description="Basic residues" evidence="1">
    <location>
        <begin position="250"/>
        <end position="268"/>
    </location>
</feature>
<keyword evidence="4" id="KW-1185">Reference proteome</keyword>
<evidence type="ECO:0000256" key="1">
    <source>
        <dbReference type="SAM" id="MobiDB-lite"/>
    </source>
</evidence>
<feature type="compositionally biased region" description="Polar residues" evidence="1">
    <location>
        <begin position="197"/>
        <end position="208"/>
    </location>
</feature>
<feature type="region of interest" description="Disordered" evidence="1">
    <location>
        <begin position="582"/>
        <end position="634"/>
    </location>
</feature>
<feature type="compositionally biased region" description="Low complexity" evidence="1">
    <location>
        <begin position="150"/>
        <end position="161"/>
    </location>
</feature>
<dbReference type="PANTHER" id="PTHR11492:SF8">
    <property type="entry name" value="NUCLEAR FACTOR I, ISOFORM B"/>
    <property type="match status" value="1"/>
</dbReference>
<feature type="compositionally biased region" description="Polar residues" evidence="1">
    <location>
        <begin position="269"/>
        <end position="278"/>
    </location>
</feature>
<evidence type="ECO:0000313" key="3">
    <source>
        <dbReference type="EMBL" id="CAG7785224.1"/>
    </source>
</evidence>
<feature type="compositionally biased region" description="Low complexity" evidence="1">
    <location>
        <begin position="600"/>
        <end position="614"/>
    </location>
</feature>
<feature type="compositionally biased region" description="Polar residues" evidence="1">
    <location>
        <begin position="454"/>
        <end position="471"/>
    </location>
</feature>
<dbReference type="AlphaFoldDB" id="A0A8J2L0Z6"/>
<feature type="compositionally biased region" description="Low complexity" evidence="1">
    <location>
        <begin position="318"/>
        <end position="328"/>
    </location>
</feature>
<gene>
    <name evidence="3" type="ORF">AFUS01_LOCUS23862</name>
</gene>
<evidence type="ECO:0000259" key="2">
    <source>
        <dbReference type="PROSITE" id="PS51080"/>
    </source>
</evidence>
<dbReference type="PANTHER" id="PTHR11492">
    <property type="entry name" value="NUCLEAR FACTOR I"/>
    <property type="match status" value="1"/>
</dbReference>
<feature type="compositionally biased region" description="Low complexity" evidence="1">
    <location>
        <begin position="238"/>
        <end position="249"/>
    </location>
</feature>
<dbReference type="OrthoDB" id="10055441at2759"/>
<dbReference type="GO" id="GO:0000978">
    <property type="term" value="F:RNA polymerase II cis-regulatory region sequence-specific DNA binding"/>
    <property type="evidence" value="ECO:0007669"/>
    <property type="project" value="TreeGrafter"/>
</dbReference>
<evidence type="ECO:0000313" key="4">
    <source>
        <dbReference type="Proteomes" id="UP000708208"/>
    </source>
</evidence>
<organism evidence="3 4">
    <name type="scientific">Allacma fusca</name>
    <dbReference type="NCBI Taxonomy" id="39272"/>
    <lineage>
        <taxon>Eukaryota</taxon>
        <taxon>Metazoa</taxon>
        <taxon>Ecdysozoa</taxon>
        <taxon>Arthropoda</taxon>
        <taxon>Hexapoda</taxon>
        <taxon>Collembola</taxon>
        <taxon>Symphypleona</taxon>
        <taxon>Sminthuridae</taxon>
        <taxon>Allacma</taxon>
    </lineage>
</organism>